<dbReference type="Pfam" id="PF22815">
    <property type="entry name" value="CatAgl_D1"/>
    <property type="match status" value="1"/>
</dbReference>
<evidence type="ECO:0000259" key="2">
    <source>
        <dbReference type="Pfam" id="PF22815"/>
    </source>
</evidence>
<comment type="caution">
    <text evidence="4">The sequence shown here is derived from an EMBL/GenBank/DDBJ whole genome shotgun (WGS) entry which is preliminary data.</text>
</comment>
<accession>A0ABP0VAE5</accession>
<dbReference type="InterPro" id="IPR055149">
    <property type="entry name" value="Agl_cat_D2"/>
</dbReference>
<organism evidence="4 5">
    <name type="scientific">Sphagnum jensenii</name>
    <dbReference type="NCBI Taxonomy" id="128206"/>
    <lineage>
        <taxon>Eukaryota</taxon>
        <taxon>Viridiplantae</taxon>
        <taxon>Streptophyta</taxon>
        <taxon>Embryophyta</taxon>
        <taxon>Bryophyta</taxon>
        <taxon>Sphagnophytina</taxon>
        <taxon>Sphagnopsida</taxon>
        <taxon>Sphagnales</taxon>
        <taxon>Sphagnaceae</taxon>
        <taxon>Sphagnum</taxon>
    </lineage>
</organism>
<evidence type="ECO:0000256" key="1">
    <source>
        <dbReference type="SAM" id="MobiDB-lite"/>
    </source>
</evidence>
<dbReference type="Proteomes" id="UP001497444">
    <property type="component" value="Unassembled WGS sequence"/>
</dbReference>
<dbReference type="EMBL" id="CAXAQS010000367">
    <property type="protein sequence ID" value="CAK9251354.1"/>
    <property type="molecule type" value="Genomic_DNA"/>
</dbReference>
<reference evidence="4" key="1">
    <citation type="submission" date="2024-02" db="EMBL/GenBank/DDBJ databases">
        <authorList>
            <consortium name="ELIXIR-Norway"/>
            <consortium name="Elixir Norway"/>
        </authorList>
    </citation>
    <scope>NUCLEOTIDE SEQUENCE</scope>
</reference>
<gene>
    <name evidence="4" type="ORF">CSSPJE1EN1_LOCUS26732</name>
</gene>
<dbReference type="SUPFAM" id="SSF51126">
    <property type="entry name" value="Pectin lyase-like"/>
    <property type="match status" value="1"/>
</dbReference>
<protein>
    <recommendedName>
        <fullName evidence="6">Pectate lyase superfamily protein domain-containing protein</fullName>
    </recommendedName>
</protein>
<keyword evidence="5" id="KW-1185">Reference proteome</keyword>
<dbReference type="Gene3D" id="2.160.20.10">
    <property type="entry name" value="Single-stranded right-handed beta-helix, Pectin lyase-like"/>
    <property type="match status" value="1"/>
</dbReference>
<dbReference type="InterPro" id="IPR033801">
    <property type="entry name" value="CBM6-CBM35-CBM36-like_1"/>
</dbReference>
<dbReference type="Gene3D" id="2.60.120.260">
    <property type="entry name" value="Galactose-binding domain-like"/>
    <property type="match status" value="1"/>
</dbReference>
<evidence type="ECO:0000313" key="5">
    <source>
        <dbReference type="Proteomes" id="UP001497444"/>
    </source>
</evidence>
<dbReference type="InterPro" id="IPR011050">
    <property type="entry name" value="Pectin_lyase_fold/virulence"/>
</dbReference>
<name>A0ABP0VAE5_9BRYO</name>
<evidence type="ECO:0000259" key="3">
    <source>
        <dbReference type="Pfam" id="PF22816"/>
    </source>
</evidence>
<feature type="region of interest" description="Disordered" evidence="1">
    <location>
        <begin position="1"/>
        <end position="64"/>
    </location>
</feature>
<feature type="domain" description="CBM6/CBM35/CBM36-like 1" evidence="2">
    <location>
        <begin position="77"/>
        <end position="230"/>
    </location>
</feature>
<feature type="domain" description="Alpha-1,3-glucanase catalytic" evidence="3">
    <location>
        <begin position="259"/>
        <end position="483"/>
    </location>
</feature>
<evidence type="ECO:0008006" key="6">
    <source>
        <dbReference type="Google" id="ProtNLM"/>
    </source>
</evidence>
<dbReference type="Pfam" id="PF22816">
    <property type="entry name" value="CatAgl_D2"/>
    <property type="match status" value="1"/>
</dbReference>
<dbReference type="CDD" id="cd14490">
    <property type="entry name" value="CBM6-CBM35-CBM36_like_1"/>
    <property type="match status" value="1"/>
</dbReference>
<feature type="compositionally biased region" description="Low complexity" evidence="1">
    <location>
        <begin position="11"/>
        <end position="56"/>
    </location>
</feature>
<evidence type="ECO:0000313" key="4">
    <source>
        <dbReference type="EMBL" id="CAK9251354.1"/>
    </source>
</evidence>
<proteinExistence type="predicted"/>
<dbReference type="InterPro" id="IPR012334">
    <property type="entry name" value="Pectin_lyas_fold"/>
</dbReference>
<sequence>MAPGAPFCYHPDPTITDTTTTKPNTDTKTTSTPTDVTTSSPDVTTSSPDVTTSNPDVTTGSTIDDQRWKGRGAKVAFVEVEAEHAHHNGQIIGNDRTYGKLSSEASGRRAVQLNAVGQYVEFTMPIQANSLVVRYSLPDSADGKGLDATIDLYVNNNKLKALPLTSRYSWYYGAYPFNNNPSDSNPHHFYDEVRTMFDKAYPKGTKVKLQVTSTQQSPTFTIDLADFELVGAPYPQPSGSLSVTDASYGADPTGKTDSTKAFQKAVDDGKGQKKTVYIPQGTYLLYDHVIVDQVKIVGAGPWYSVLGGRNPNDQQKTAGIFGKYDADVPGGSKNVILENFAIIGDIRERNDNAPANALGGSFSDSVVDNLWLQHVKCGGWFDGKMNNFTLRNSRILDTTADGVNFHKGVTNSVVQNTFVRNTGDDGLAMWGEQYPNVNNKFIHNTVGIPILANNIAIYGGKDIEVSDNFVYDTITNGGGIHVSNRYANVRGETGIKGNYQIYRNTLLRAGNSDFNWHFWHWGNLVQWTQ</sequence>